<evidence type="ECO:0000313" key="2">
    <source>
        <dbReference type="EMBL" id="KAL2860067.1"/>
    </source>
</evidence>
<dbReference type="Gene3D" id="3.90.640.10">
    <property type="entry name" value="Actin, Chain A, domain 4"/>
    <property type="match status" value="1"/>
</dbReference>
<accession>A0ABR4L9B9</accession>
<sequence length="662" mass="75015">MSRRTNPPRRVRRKLTHATHSTTASSNNGERAGYGRSIPLRAEPNPPAARSRNSNQKLLVCLDYGTTFTSISYIVLDPDEPPVDIGLRSVRSVRDWPQAAGFFHPLTACVPSESWYRDGEYLWGYTVQQKLQTMSKEEDASSTNRIVRLAKLLLDEQEEASSSDPLREIKNALRTVGRTAREAVTDYLMHVFTHARRVLERSEGFTQSWEVELALCVPSKWSTYAHLTMQEIALEVTAATDMQGRNFSLFILDEPEAAVTFALRRDTLGDDRIFKEGSDFIVCDAGGGTVDVITYRVRQTDPFRFDEITTPTGKDCGSSYINQALARDSRRRLADVDLGSDTEYSKDAAIETDLLREFEYEVKRGYNPDTLEDGDCVKLRLLGLKADPSRNFGQGLLLVPKEQMNSYFERSITGTVSLIREHLRQVEAGGVKTLLLVGGFSRSPALRKRLQSEFTTLRIVEPEDEVPMENAVSRGGLLRALNKADGPRRKLRLNLGVCVTEEYNPRFWGHRASQPFYHPLNGKKYVKECIEWAIRKDHVLGEGTNASILMHRVFDVDAEMAAHETLYFSDQMVHPHYEKDHWRNSGHREAGVVEASLDFLRENRLIQPKINDKGKEYYVVDYSLELEVNGRNMKALIRYPPGQEVQGENQICIAAAFRPGTK</sequence>
<gene>
    <name evidence="2" type="ORF">BJX68DRAFT_224268</name>
</gene>
<dbReference type="SUPFAM" id="SSF53067">
    <property type="entry name" value="Actin-like ATPase domain"/>
    <property type="match status" value="2"/>
</dbReference>
<dbReference type="RefSeq" id="XP_070904758.1">
    <property type="nucleotide sequence ID" value="XM_071038239.1"/>
</dbReference>
<dbReference type="GeneID" id="98153403"/>
<feature type="compositionally biased region" description="Basic residues" evidence="1">
    <location>
        <begin position="1"/>
        <end position="17"/>
    </location>
</feature>
<dbReference type="PANTHER" id="PTHR42749">
    <property type="entry name" value="CELL SHAPE-DETERMINING PROTEIN MREB"/>
    <property type="match status" value="1"/>
</dbReference>
<evidence type="ECO:0008006" key="4">
    <source>
        <dbReference type="Google" id="ProtNLM"/>
    </source>
</evidence>
<organism evidence="2 3">
    <name type="scientific">Aspergillus pseudodeflectus</name>
    <dbReference type="NCBI Taxonomy" id="176178"/>
    <lineage>
        <taxon>Eukaryota</taxon>
        <taxon>Fungi</taxon>
        <taxon>Dikarya</taxon>
        <taxon>Ascomycota</taxon>
        <taxon>Pezizomycotina</taxon>
        <taxon>Eurotiomycetes</taxon>
        <taxon>Eurotiomycetidae</taxon>
        <taxon>Eurotiales</taxon>
        <taxon>Aspergillaceae</taxon>
        <taxon>Aspergillus</taxon>
        <taxon>Aspergillus subgen. Nidulantes</taxon>
    </lineage>
</organism>
<comment type="caution">
    <text evidence="2">The sequence shown here is derived from an EMBL/GenBank/DDBJ whole genome shotgun (WGS) entry which is preliminary data.</text>
</comment>
<evidence type="ECO:0000256" key="1">
    <source>
        <dbReference type="SAM" id="MobiDB-lite"/>
    </source>
</evidence>
<feature type="region of interest" description="Disordered" evidence="1">
    <location>
        <begin position="1"/>
        <end position="53"/>
    </location>
</feature>
<evidence type="ECO:0000313" key="3">
    <source>
        <dbReference type="Proteomes" id="UP001610444"/>
    </source>
</evidence>
<name>A0ABR4L9B9_9EURO</name>
<protein>
    <recommendedName>
        <fullName evidence="4">Hsp70 family chaperone</fullName>
    </recommendedName>
</protein>
<dbReference type="Proteomes" id="UP001610444">
    <property type="component" value="Unassembled WGS sequence"/>
</dbReference>
<keyword evidence="3" id="KW-1185">Reference proteome</keyword>
<dbReference type="PANTHER" id="PTHR42749:SF8">
    <property type="entry name" value="HSP70 FAMILY PROTEIN (AFU_ORTHOLOGUE AFUA_3G13740)"/>
    <property type="match status" value="1"/>
</dbReference>
<proteinExistence type="predicted"/>
<dbReference type="InterPro" id="IPR043129">
    <property type="entry name" value="ATPase_NBD"/>
</dbReference>
<dbReference type="CDD" id="cd10170">
    <property type="entry name" value="ASKHA_NBD_HSP70"/>
    <property type="match status" value="1"/>
</dbReference>
<dbReference type="EMBL" id="JBFXLR010000002">
    <property type="protein sequence ID" value="KAL2860067.1"/>
    <property type="molecule type" value="Genomic_DNA"/>
</dbReference>
<reference evidence="2 3" key="1">
    <citation type="submission" date="2024-07" db="EMBL/GenBank/DDBJ databases">
        <title>Section-level genome sequencing and comparative genomics of Aspergillus sections Usti and Cavernicolus.</title>
        <authorList>
            <consortium name="Lawrence Berkeley National Laboratory"/>
            <person name="Nybo J.L."/>
            <person name="Vesth T.C."/>
            <person name="Theobald S."/>
            <person name="Frisvad J.C."/>
            <person name="Larsen T.O."/>
            <person name="Kjaerboelling I."/>
            <person name="Rothschild-Mancinelli K."/>
            <person name="Lyhne E.K."/>
            <person name="Kogle M.E."/>
            <person name="Barry K."/>
            <person name="Clum A."/>
            <person name="Na H."/>
            <person name="Ledsgaard L."/>
            <person name="Lin J."/>
            <person name="Lipzen A."/>
            <person name="Kuo A."/>
            <person name="Riley R."/>
            <person name="Mondo S."/>
            <person name="LaButti K."/>
            <person name="Haridas S."/>
            <person name="Pangalinan J."/>
            <person name="Salamov A.A."/>
            <person name="Simmons B.A."/>
            <person name="Magnuson J.K."/>
            <person name="Chen J."/>
            <person name="Drula E."/>
            <person name="Henrissat B."/>
            <person name="Wiebenga A."/>
            <person name="Lubbers R.J."/>
            <person name="Gomes A.C."/>
            <person name="Macurrencykelacurrency M.R."/>
            <person name="Stajich J."/>
            <person name="Grigoriev I.V."/>
            <person name="Mortensen U.H."/>
            <person name="De vries R.P."/>
            <person name="Baker S.E."/>
            <person name="Andersen M.R."/>
        </authorList>
    </citation>
    <scope>NUCLEOTIDE SEQUENCE [LARGE SCALE GENOMIC DNA]</scope>
    <source>
        <strain evidence="2 3">CBS 756.74</strain>
    </source>
</reference>
<dbReference type="Gene3D" id="3.30.420.40">
    <property type="match status" value="2"/>
</dbReference>